<dbReference type="SUPFAM" id="SSF50475">
    <property type="entry name" value="FMN-binding split barrel"/>
    <property type="match status" value="1"/>
</dbReference>
<keyword evidence="4" id="KW-1185">Reference proteome</keyword>
<organism evidence="3 4">
    <name type="scientific">Nitrosopumilus maritimus (strain SCM1)</name>
    <dbReference type="NCBI Taxonomy" id="436308"/>
    <lineage>
        <taxon>Archaea</taxon>
        <taxon>Nitrososphaerota</taxon>
        <taxon>Nitrososphaeria</taxon>
        <taxon>Nitrosopumilales</taxon>
        <taxon>Nitrosopumilaceae</taxon>
        <taxon>Nitrosopumilus</taxon>
    </lineage>
</organism>
<dbReference type="GO" id="GO:0070967">
    <property type="term" value="F:coenzyme F420 binding"/>
    <property type="evidence" value="ECO:0000318"/>
    <property type="project" value="GO_Central"/>
</dbReference>
<dbReference type="InterPro" id="IPR019965">
    <property type="entry name" value="PPOX_F420-dep_Rv2061_put"/>
</dbReference>
<name>A9A4L2_NITMS</name>
<dbReference type="PANTHER" id="PTHR35176:SF11">
    <property type="entry name" value="PYRIDOXAMINE 5'-PHOSPHATE OXIDASE FAMILY PROTEIN"/>
    <property type="match status" value="1"/>
</dbReference>
<dbReference type="GO" id="GO:0016627">
    <property type="term" value="F:oxidoreductase activity, acting on the CH-CH group of donors"/>
    <property type="evidence" value="ECO:0000318"/>
    <property type="project" value="GO_Central"/>
</dbReference>
<gene>
    <name evidence="3" type="ordered locus">Nmar_1094</name>
</gene>
<evidence type="ECO:0000313" key="4">
    <source>
        <dbReference type="Proteomes" id="UP000000792"/>
    </source>
</evidence>
<evidence type="ECO:0000313" key="3">
    <source>
        <dbReference type="EMBL" id="ABX12990.1"/>
    </source>
</evidence>
<protein>
    <submittedName>
        <fullName evidence="3">Pyridoxamine 5'-phosphate oxidase family protein</fullName>
    </submittedName>
</protein>
<dbReference type="EnsemblBacteria" id="ABX12990">
    <property type="protein sequence ID" value="ABX12990"/>
    <property type="gene ID" value="Nmar_1094"/>
</dbReference>
<feature type="domain" description="Pyridoxamine 5'-phosphate oxidase N-terminal" evidence="2">
    <location>
        <begin position="11"/>
        <end position="106"/>
    </location>
</feature>
<dbReference type="NCBIfam" id="TIGR03666">
    <property type="entry name" value="Rv2061_F420"/>
    <property type="match status" value="1"/>
</dbReference>
<dbReference type="InterPro" id="IPR012349">
    <property type="entry name" value="Split_barrel_FMN-bd"/>
</dbReference>
<accession>A9A4L2</accession>
<evidence type="ECO:0000256" key="1">
    <source>
        <dbReference type="ARBA" id="ARBA00023002"/>
    </source>
</evidence>
<proteinExistence type="predicted"/>
<dbReference type="STRING" id="436308.Nmar_1094"/>
<sequence>MHPKIEAKLKYLEEIESEKYISVETYRKNGDPVKTPVWFTIKNGLIFVVTRDQTGKVKRLKNNTQVKIATCTIKGEIKGKWVSGVAEILDEEKTKDAVKRRDKKYGFFSKMARFLTKSKGELLAFSIKLK</sequence>
<dbReference type="HOGENOM" id="CLU_139738_2_0_2"/>
<dbReference type="Proteomes" id="UP000000792">
    <property type="component" value="Chromosome"/>
</dbReference>
<dbReference type="PANTHER" id="PTHR35176">
    <property type="entry name" value="HEME OXYGENASE HI_0854-RELATED"/>
    <property type="match status" value="1"/>
</dbReference>
<dbReference type="KEGG" id="nmr:Nmar_1094"/>
<dbReference type="eggNOG" id="arCOG00516">
    <property type="taxonomic scope" value="Archaea"/>
</dbReference>
<reference evidence="3 4" key="1">
    <citation type="journal article" date="2010" name="Proc. Natl. Acad. Sci. U.S.A.">
        <title>Nitrosopumilus maritimus genome reveals unique mechanisms for nitrification and autotrophy in globally distributed marine crenarchaea.</title>
        <authorList>
            <person name="Walker C.B."/>
            <person name="de la Torre J.R."/>
            <person name="Klotz M.G."/>
            <person name="Urakawa H."/>
            <person name="Pinel N."/>
            <person name="Arp D.J."/>
            <person name="Brochier-Armanet C."/>
            <person name="Chain P.S."/>
            <person name="Chan P.P."/>
            <person name="Gollabgir A."/>
            <person name="Hemp J."/>
            <person name="Hugler M."/>
            <person name="Karr E.A."/>
            <person name="Konneke M."/>
            <person name="Shin M."/>
            <person name="Lawton T.J."/>
            <person name="Lowe T."/>
            <person name="Martens-Habbena W."/>
            <person name="Sayavedra-Soto L.A."/>
            <person name="Lang D."/>
            <person name="Sievert S.M."/>
            <person name="Rosenzweig A.C."/>
            <person name="Manning G."/>
            <person name="Stahl D.A."/>
        </authorList>
    </citation>
    <scope>NUCLEOTIDE SEQUENCE [LARGE SCALE GENOMIC DNA]</scope>
    <source>
        <strain evidence="3 4">SCM1</strain>
    </source>
</reference>
<dbReference type="Pfam" id="PF01243">
    <property type="entry name" value="PNPOx_N"/>
    <property type="match status" value="1"/>
</dbReference>
<dbReference type="AlphaFoldDB" id="A9A4L2"/>
<evidence type="ECO:0000259" key="2">
    <source>
        <dbReference type="Pfam" id="PF01243"/>
    </source>
</evidence>
<dbReference type="PhylomeDB" id="A9A4L2"/>
<dbReference type="EMBL" id="CP000866">
    <property type="protein sequence ID" value="ABX12990.1"/>
    <property type="molecule type" value="Genomic_DNA"/>
</dbReference>
<dbReference type="InterPro" id="IPR011576">
    <property type="entry name" value="Pyridox_Oxase_N"/>
</dbReference>
<keyword evidence="1" id="KW-0560">Oxidoreductase</keyword>
<dbReference type="Gene3D" id="2.30.110.10">
    <property type="entry name" value="Electron Transport, Fmn-binding Protein, Chain A"/>
    <property type="match status" value="1"/>
</dbReference>
<dbReference type="InterPro" id="IPR052019">
    <property type="entry name" value="F420H2_bilvrd_red/Heme_oxyg"/>
</dbReference>
<dbReference type="InParanoid" id="A9A4L2"/>